<keyword evidence="2" id="KW-1185">Reference proteome</keyword>
<dbReference type="EMBL" id="JADNYJ010000004">
    <property type="protein sequence ID" value="KAF8911446.1"/>
    <property type="molecule type" value="Genomic_DNA"/>
</dbReference>
<evidence type="ECO:0000313" key="2">
    <source>
        <dbReference type="Proteomes" id="UP000724874"/>
    </source>
</evidence>
<name>A0A9P5P1A6_GYMJU</name>
<gene>
    <name evidence="1" type="ORF">CPB84DRAFT_1742863</name>
</gene>
<evidence type="ECO:0000313" key="1">
    <source>
        <dbReference type="EMBL" id="KAF8911446.1"/>
    </source>
</evidence>
<proteinExistence type="predicted"/>
<sequence>MVQMVMPLVKEMENAVPNQKLKFQTLRALVVEVIERTKKAIVTVMTIIVGVVTVEKAAEAAHLCLHTGAEVEVIVLLPVRVQEVNGVKANVKVINSMITEGRGIPLLQGLQIGSVVVDLRLSSCASFGGMIVGGDILALSITGLVGTMFPDSISAIVDAAA</sequence>
<accession>A0A9P5P1A6</accession>
<comment type="caution">
    <text evidence="1">The sequence shown here is derived from an EMBL/GenBank/DDBJ whole genome shotgun (WGS) entry which is preliminary data.</text>
</comment>
<reference evidence="1" key="1">
    <citation type="submission" date="2020-11" db="EMBL/GenBank/DDBJ databases">
        <authorList>
            <consortium name="DOE Joint Genome Institute"/>
            <person name="Ahrendt S."/>
            <person name="Riley R."/>
            <person name="Andreopoulos W."/>
            <person name="LaButti K."/>
            <person name="Pangilinan J."/>
            <person name="Ruiz-duenas F.J."/>
            <person name="Barrasa J.M."/>
            <person name="Sanchez-Garcia M."/>
            <person name="Camarero S."/>
            <person name="Miyauchi S."/>
            <person name="Serrano A."/>
            <person name="Linde D."/>
            <person name="Babiker R."/>
            <person name="Drula E."/>
            <person name="Ayuso-Fernandez I."/>
            <person name="Pacheco R."/>
            <person name="Padilla G."/>
            <person name="Ferreira P."/>
            <person name="Barriuso J."/>
            <person name="Kellner H."/>
            <person name="Castanera R."/>
            <person name="Alfaro M."/>
            <person name="Ramirez L."/>
            <person name="Pisabarro A.G."/>
            <person name="Kuo A."/>
            <person name="Tritt A."/>
            <person name="Lipzen A."/>
            <person name="He G."/>
            <person name="Yan M."/>
            <person name="Ng V."/>
            <person name="Cullen D."/>
            <person name="Martin F."/>
            <person name="Rosso M.-N."/>
            <person name="Henrissat B."/>
            <person name="Hibbett D."/>
            <person name="Martinez A.T."/>
            <person name="Grigoriev I.V."/>
        </authorList>
    </citation>
    <scope>NUCLEOTIDE SEQUENCE</scope>
    <source>
        <strain evidence="1">AH 44721</strain>
    </source>
</reference>
<dbReference type="AlphaFoldDB" id="A0A9P5P1A6"/>
<protein>
    <submittedName>
        <fullName evidence="1">Uncharacterized protein</fullName>
    </submittedName>
</protein>
<dbReference type="Proteomes" id="UP000724874">
    <property type="component" value="Unassembled WGS sequence"/>
</dbReference>
<organism evidence="1 2">
    <name type="scientific">Gymnopilus junonius</name>
    <name type="common">Spectacular rustgill mushroom</name>
    <name type="synonym">Gymnopilus spectabilis subsp. junonius</name>
    <dbReference type="NCBI Taxonomy" id="109634"/>
    <lineage>
        <taxon>Eukaryota</taxon>
        <taxon>Fungi</taxon>
        <taxon>Dikarya</taxon>
        <taxon>Basidiomycota</taxon>
        <taxon>Agaricomycotina</taxon>
        <taxon>Agaricomycetes</taxon>
        <taxon>Agaricomycetidae</taxon>
        <taxon>Agaricales</taxon>
        <taxon>Agaricineae</taxon>
        <taxon>Hymenogastraceae</taxon>
        <taxon>Gymnopilus</taxon>
    </lineage>
</organism>